<protein>
    <submittedName>
        <fullName evidence="1">Uncharacterized protein</fullName>
    </submittedName>
</protein>
<name>A0ABQ9TKV4_SAGOE</name>
<dbReference type="EMBL" id="JASSZA010000022">
    <property type="protein sequence ID" value="KAK2084817.1"/>
    <property type="molecule type" value="Genomic_DNA"/>
</dbReference>
<comment type="caution">
    <text evidence="1">The sequence shown here is derived from an EMBL/GenBank/DDBJ whole genome shotgun (WGS) entry which is preliminary data.</text>
</comment>
<accession>A0ABQ9TKV4</accession>
<proteinExistence type="predicted"/>
<dbReference type="Proteomes" id="UP001266305">
    <property type="component" value="Unassembled WGS sequence"/>
</dbReference>
<keyword evidence="2" id="KW-1185">Reference proteome</keyword>
<evidence type="ECO:0000313" key="1">
    <source>
        <dbReference type="EMBL" id="KAK2084817.1"/>
    </source>
</evidence>
<organism evidence="1 2">
    <name type="scientific">Saguinus oedipus</name>
    <name type="common">Cotton-top tamarin</name>
    <name type="synonym">Oedipomidas oedipus</name>
    <dbReference type="NCBI Taxonomy" id="9490"/>
    <lineage>
        <taxon>Eukaryota</taxon>
        <taxon>Metazoa</taxon>
        <taxon>Chordata</taxon>
        <taxon>Craniata</taxon>
        <taxon>Vertebrata</taxon>
        <taxon>Euteleostomi</taxon>
        <taxon>Mammalia</taxon>
        <taxon>Eutheria</taxon>
        <taxon>Euarchontoglires</taxon>
        <taxon>Primates</taxon>
        <taxon>Haplorrhini</taxon>
        <taxon>Platyrrhini</taxon>
        <taxon>Cebidae</taxon>
        <taxon>Callitrichinae</taxon>
        <taxon>Saguinus</taxon>
    </lineage>
</organism>
<reference evidence="1 2" key="1">
    <citation type="submission" date="2023-05" db="EMBL/GenBank/DDBJ databases">
        <title>B98-5 Cell Line De Novo Hybrid Assembly: An Optical Mapping Approach.</title>
        <authorList>
            <person name="Kananen K."/>
            <person name="Auerbach J.A."/>
            <person name="Kautto E."/>
            <person name="Blachly J.S."/>
        </authorList>
    </citation>
    <scope>NUCLEOTIDE SEQUENCE [LARGE SCALE GENOMIC DNA]</scope>
    <source>
        <strain evidence="1">B95-8</strain>
        <tissue evidence="1">Cell line</tissue>
    </source>
</reference>
<gene>
    <name evidence="1" type="ORF">P7K49_037850</name>
</gene>
<evidence type="ECO:0000313" key="2">
    <source>
        <dbReference type="Proteomes" id="UP001266305"/>
    </source>
</evidence>
<sequence>MALRNLLNAISCPQHIITRQCECGGNGTENNHKKQPKLHVELTQRESPDLGRLDQPCPLQPVPPYPSAWAGAGAAAPL</sequence>